<dbReference type="Proteomes" id="UP000054844">
    <property type="component" value="Unassembled WGS sequence"/>
</dbReference>
<proteinExistence type="predicted"/>
<accession>A0A1S8D5A5</accession>
<feature type="domain" description="Polysaccharide biosynthesis enzyme WcbI" evidence="1">
    <location>
        <begin position="8"/>
        <end position="218"/>
    </location>
</feature>
<evidence type="ECO:0000313" key="2">
    <source>
        <dbReference type="EMBL" id="ONH83523.1"/>
    </source>
</evidence>
<dbReference type="EMBL" id="LLWF02000022">
    <property type="protein sequence ID" value="ONH83523.1"/>
    <property type="molecule type" value="Genomic_DNA"/>
</dbReference>
<dbReference type="InterPro" id="IPR041307">
    <property type="entry name" value="WcbI"/>
</dbReference>
<dbReference type="GeneID" id="99635538"/>
<dbReference type="EMBL" id="UGVN01000001">
    <property type="protein sequence ID" value="SUE38124.1"/>
    <property type="molecule type" value="Genomic_DNA"/>
</dbReference>
<keyword evidence="4" id="KW-1185">Reference proteome</keyword>
<dbReference type="STRING" id="207340.APZ41_008800"/>
<dbReference type="AlphaFoldDB" id="A0A1S8D5A5"/>
<sequence length="295" mass="33602">MSEARMRLVIGANCQGQEMAEVLGRIPSLEGCDVIHVGYHVFDRPECGWDSYPDFRDAPAVLWEQVFDNAFVEERAALRARMPEGTPVLRFPPQNITALWPFEALDPRKGGPEDGDYPEGERYRLGDRIAMMLAVDGEAVALPDDALFDLYLERCAAELPRLDRRLGFDLARAEARDKDSDIALAPFVAGRFREERLFHDYMHIAGPLLREILRQMLEVSAGLLEIDAARAHGEVRALTEAYHGQHFAQIPVNPLVARHFGLRWHDPAERVLVNASALSFRDYIVDYIRWRPYFT</sequence>
<dbReference type="RefSeq" id="WP_019461934.1">
    <property type="nucleotide sequence ID" value="NZ_AP031462.1"/>
</dbReference>
<evidence type="ECO:0000313" key="4">
    <source>
        <dbReference type="Proteomes" id="UP000054844"/>
    </source>
</evidence>
<dbReference type="Pfam" id="PF18588">
    <property type="entry name" value="WcbI"/>
    <property type="match status" value="1"/>
</dbReference>
<organism evidence="2 4">
    <name type="scientific">Roseomonas mucosa</name>
    <dbReference type="NCBI Taxonomy" id="207340"/>
    <lineage>
        <taxon>Bacteria</taxon>
        <taxon>Pseudomonadati</taxon>
        <taxon>Pseudomonadota</taxon>
        <taxon>Alphaproteobacteria</taxon>
        <taxon>Acetobacterales</taxon>
        <taxon>Roseomonadaceae</taxon>
        <taxon>Roseomonas</taxon>
    </lineage>
</organism>
<evidence type="ECO:0000313" key="3">
    <source>
        <dbReference type="EMBL" id="SUE38124.1"/>
    </source>
</evidence>
<evidence type="ECO:0000313" key="5">
    <source>
        <dbReference type="Proteomes" id="UP000254919"/>
    </source>
</evidence>
<reference evidence="2 4" key="1">
    <citation type="submission" date="2016-12" db="EMBL/GenBank/DDBJ databases">
        <title>Draft genome sequence of Roseomonas mucosa strain AU37, isolated from a peripheral intravenous catheter.</title>
        <authorList>
            <person name="Choudhury M.A."/>
            <person name="Sidjabat H.E."/>
            <person name="Wailan A.M."/>
            <person name="Zhang L."/>
            <person name="Marsh N.M."/>
            <person name="Rickard C.M."/>
            <person name="Davies M."/>
            <person name="Mcmillan D.J."/>
        </authorList>
    </citation>
    <scope>NUCLEOTIDE SEQUENCE [LARGE SCALE GENOMIC DNA]</scope>
    <source>
        <strain evidence="2 4">SAVE376</strain>
    </source>
</reference>
<reference evidence="3 5" key="2">
    <citation type="submission" date="2018-06" db="EMBL/GenBank/DDBJ databases">
        <authorList>
            <consortium name="Pathogen Informatics"/>
            <person name="Doyle S."/>
        </authorList>
    </citation>
    <scope>NUCLEOTIDE SEQUENCE [LARGE SCALE GENOMIC DNA]</scope>
    <source>
        <strain evidence="3 5">NCTC13291</strain>
    </source>
</reference>
<dbReference type="Gene3D" id="3.40.50.12080">
    <property type="match status" value="1"/>
</dbReference>
<protein>
    <recommendedName>
        <fullName evidence="1">Polysaccharide biosynthesis enzyme WcbI domain-containing protein</fullName>
    </recommendedName>
</protein>
<evidence type="ECO:0000259" key="1">
    <source>
        <dbReference type="Pfam" id="PF18588"/>
    </source>
</evidence>
<name>A0A1S8D5A5_9PROT</name>
<dbReference type="Proteomes" id="UP000254919">
    <property type="component" value="Unassembled WGS sequence"/>
</dbReference>
<gene>
    <name evidence="2" type="ORF">APZ41_008800</name>
    <name evidence="3" type="ORF">NCTC13291_00515</name>
</gene>